<dbReference type="Gene3D" id="3.90.226.10">
    <property type="entry name" value="2-enoyl-CoA Hydratase, Chain A, domain 1"/>
    <property type="match status" value="1"/>
</dbReference>
<dbReference type="GO" id="GO:0004165">
    <property type="term" value="F:delta(3)-delta(2)-enoyl-CoA isomerase activity"/>
    <property type="evidence" value="ECO:0007669"/>
    <property type="project" value="UniProtKB-ARBA"/>
</dbReference>
<dbReference type="PANTHER" id="PTHR43684">
    <property type="match status" value="1"/>
</dbReference>
<comment type="subcellular location">
    <subcellularLocation>
        <location evidence="1">Peroxisome</location>
    </subcellularLocation>
</comment>
<sequence length="257" mass="27899">MTKDLIRTEPEEGVLSVAMNRPDKKNALNMAMYGALESALTLADSDDRVRVLLLSGSGGTFTSGNDLADFLDSSFIVRDSPVVRFMNALFQARKPIVAAVEGMAIGVGVTMLLHCDLVYAGEGALFQTPFVNLGLCPEAGSTLLMPRMMGHQRAAELLLLGEPFPASRAREVGIVNELFPDGSVLESARVKARQLAAQPAAAVRMTKALLKRESGAALLETARHEIDCFTERLQSPEALEAFQAFMQHRKPDFSRFS</sequence>
<dbReference type="Proteomes" id="UP000319449">
    <property type="component" value="Unassembled WGS sequence"/>
</dbReference>
<evidence type="ECO:0000256" key="2">
    <source>
        <dbReference type="ARBA" id="ARBA00023140"/>
    </source>
</evidence>
<dbReference type="InterPro" id="IPR029045">
    <property type="entry name" value="ClpP/crotonase-like_dom_sf"/>
</dbReference>
<dbReference type="CDD" id="cd06558">
    <property type="entry name" value="crotonase-like"/>
    <property type="match status" value="1"/>
</dbReference>
<evidence type="ECO:0000256" key="1">
    <source>
        <dbReference type="ARBA" id="ARBA00004275"/>
    </source>
</evidence>
<keyword evidence="3" id="KW-0413">Isomerase</keyword>
<organism evidence="4 5">
    <name type="scientific">Geobacter argillaceus</name>
    <dbReference type="NCBI Taxonomy" id="345631"/>
    <lineage>
        <taxon>Bacteria</taxon>
        <taxon>Pseudomonadati</taxon>
        <taxon>Thermodesulfobacteriota</taxon>
        <taxon>Desulfuromonadia</taxon>
        <taxon>Geobacterales</taxon>
        <taxon>Geobacteraceae</taxon>
        <taxon>Geobacter</taxon>
    </lineage>
</organism>
<reference evidence="4 5" key="1">
    <citation type="submission" date="2019-07" db="EMBL/GenBank/DDBJ databases">
        <title>Genomic Encyclopedia of Archaeal and Bacterial Type Strains, Phase II (KMG-II): from individual species to whole genera.</title>
        <authorList>
            <person name="Goeker M."/>
        </authorList>
    </citation>
    <scope>NUCLEOTIDE SEQUENCE [LARGE SCALE GENOMIC DNA]</scope>
    <source>
        <strain evidence="4 5">ATCC BAA-1139</strain>
    </source>
</reference>
<dbReference type="InterPro" id="IPR001753">
    <property type="entry name" value="Enoyl-CoA_hydra/iso"/>
</dbReference>
<dbReference type="OrthoDB" id="5365311at2"/>
<keyword evidence="5" id="KW-1185">Reference proteome</keyword>
<name>A0A562VPR8_9BACT</name>
<dbReference type="RefSeq" id="WP_145020114.1">
    <property type="nucleotide sequence ID" value="NZ_VLLN01000006.1"/>
</dbReference>
<dbReference type="PANTHER" id="PTHR43684:SF1">
    <property type="entry name" value="ENOYL-COA DELTA ISOMERASE 2"/>
    <property type="match status" value="1"/>
</dbReference>
<gene>
    <name evidence="4" type="ORF">JN12_01348</name>
</gene>
<dbReference type="InterPro" id="IPR051053">
    <property type="entry name" value="ECH/Chromodomain_protein"/>
</dbReference>
<evidence type="ECO:0000256" key="3">
    <source>
        <dbReference type="ARBA" id="ARBA00023235"/>
    </source>
</evidence>
<protein>
    <submittedName>
        <fullName evidence="4">Enoyl-CoA hydratase/carnithine racemase</fullName>
    </submittedName>
</protein>
<dbReference type="SUPFAM" id="SSF52096">
    <property type="entry name" value="ClpP/crotonase"/>
    <property type="match status" value="1"/>
</dbReference>
<accession>A0A562VPR8</accession>
<evidence type="ECO:0000313" key="5">
    <source>
        <dbReference type="Proteomes" id="UP000319449"/>
    </source>
</evidence>
<dbReference type="Pfam" id="PF00378">
    <property type="entry name" value="ECH_1"/>
    <property type="match status" value="1"/>
</dbReference>
<comment type="caution">
    <text evidence="4">The sequence shown here is derived from an EMBL/GenBank/DDBJ whole genome shotgun (WGS) entry which is preliminary data.</text>
</comment>
<proteinExistence type="predicted"/>
<evidence type="ECO:0000313" key="4">
    <source>
        <dbReference type="EMBL" id="TWJ19858.1"/>
    </source>
</evidence>
<dbReference type="EMBL" id="VLLN01000006">
    <property type="protein sequence ID" value="TWJ19858.1"/>
    <property type="molecule type" value="Genomic_DNA"/>
</dbReference>
<keyword evidence="2" id="KW-0576">Peroxisome</keyword>
<dbReference type="AlphaFoldDB" id="A0A562VPR8"/>